<gene>
    <name evidence="8" type="ORF">BHY08_04825</name>
</gene>
<dbReference type="InterPro" id="IPR050382">
    <property type="entry name" value="MFS_Na/Anion_cotransporter"/>
</dbReference>
<dbReference type="KEGG" id="vte:BHY08_04825"/>
<evidence type="ECO:0000313" key="9">
    <source>
        <dbReference type="Proteomes" id="UP000191200"/>
    </source>
</evidence>
<dbReference type="SUPFAM" id="SSF103473">
    <property type="entry name" value="MFS general substrate transporter"/>
    <property type="match status" value="1"/>
</dbReference>
<evidence type="ECO:0000256" key="4">
    <source>
        <dbReference type="ARBA" id="ARBA00022989"/>
    </source>
</evidence>
<feature type="transmembrane region" description="Helical" evidence="6">
    <location>
        <begin position="312"/>
        <end position="335"/>
    </location>
</feature>
<dbReference type="STRING" id="519472.BHY08_04825"/>
<feature type="transmembrane region" description="Helical" evidence="6">
    <location>
        <begin position="287"/>
        <end position="306"/>
    </location>
</feature>
<keyword evidence="9" id="KW-1185">Reference proteome</keyword>
<evidence type="ECO:0000256" key="6">
    <source>
        <dbReference type="SAM" id="Phobius"/>
    </source>
</evidence>
<dbReference type="GO" id="GO:0022857">
    <property type="term" value="F:transmembrane transporter activity"/>
    <property type="evidence" value="ECO:0007669"/>
    <property type="project" value="InterPro"/>
</dbReference>
<feature type="transmembrane region" description="Helical" evidence="6">
    <location>
        <begin position="52"/>
        <end position="69"/>
    </location>
</feature>
<evidence type="ECO:0000256" key="1">
    <source>
        <dbReference type="ARBA" id="ARBA00004651"/>
    </source>
</evidence>
<keyword evidence="3 6" id="KW-0812">Transmembrane</keyword>
<proteinExistence type="predicted"/>
<dbReference type="InterPro" id="IPR020846">
    <property type="entry name" value="MFS_dom"/>
</dbReference>
<keyword evidence="4 6" id="KW-1133">Transmembrane helix</keyword>
<feature type="domain" description="Major facilitator superfamily (MFS) profile" evidence="7">
    <location>
        <begin position="15"/>
        <end position="401"/>
    </location>
</feature>
<dbReference type="PANTHER" id="PTHR11662:SF399">
    <property type="entry name" value="FI19708P1-RELATED"/>
    <property type="match status" value="1"/>
</dbReference>
<dbReference type="CDD" id="cd17319">
    <property type="entry name" value="MFS_ExuT_GudP_like"/>
    <property type="match status" value="1"/>
</dbReference>
<evidence type="ECO:0000256" key="2">
    <source>
        <dbReference type="ARBA" id="ARBA00022448"/>
    </source>
</evidence>
<dbReference type="GO" id="GO:0005886">
    <property type="term" value="C:plasma membrane"/>
    <property type="evidence" value="ECO:0007669"/>
    <property type="project" value="UniProtKB-SubCell"/>
</dbReference>
<feature type="transmembrane region" description="Helical" evidence="6">
    <location>
        <begin position="219"/>
        <end position="236"/>
    </location>
</feature>
<dbReference type="PROSITE" id="PS50850">
    <property type="entry name" value="MFS"/>
    <property type="match status" value="1"/>
</dbReference>
<dbReference type="InterPro" id="IPR011701">
    <property type="entry name" value="MFS"/>
</dbReference>
<dbReference type="Proteomes" id="UP000191200">
    <property type="component" value="Chromosome"/>
</dbReference>
<sequence length="403" mass="43732">MLMNNTKNQVNLSLLLSTLFLGYVIVYIDKLSVGISIISISKDIPMTESQKGLILSAFFIGYAIMQVPMSFAINKFGAKKVLIWSIFMIGVFDLVFSFGQTVTMLLAIRLLTGMLAHSGYPSASSKEIIDHFPIERRTFAKGILISSSGIAGVIGPVLLSPIIDKYNWKFAYMLLTILAIVASFIIAKGIPAPQKQTKAMMKEDAEKISLLKIWKNRNIWTLFAAAFFVNSLLYGINNWLPSFLTSQRGITLTQSGFVSSCVGVFALVGAIGGSFVVSKFFADKDTLVIKMMAIIGSSLVFLSYYVHSLALFILILGLATLSMTVAFVTLMTIPLKVFTGKNFAPSYSTISTGGILGGATAQIIIGALVDSSDSYLSAFIYFLALGILAAVSLMFLKKGAENY</sequence>
<comment type="subcellular location">
    <subcellularLocation>
        <location evidence="1">Cell membrane</location>
        <topology evidence="1">Multi-pass membrane protein</topology>
    </subcellularLocation>
</comment>
<keyword evidence="2" id="KW-0813">Transport</keyword>
<feature type="transmembrane region" description="Helical" evidence="6">
    <location>
        <begin position="81"/>
        <end position="108"/>
    </location>
</feature>
<organism evidence="8 9">
    <name type="scientific">Vagococcus teuberi</name>
    <dbReference type="NCBI Taxonomy" id="519472"/>
    <lineage>
        <taxon>Bacteria</taxon>
        <taxon>Bacillati</taxon>
        <taxon>Bacillota</taxon>
        <taxon>Bacilli</taxon>
        <taxon>Lactobacillales</taxon>
        <taxon>Enterococcaceae</taxon>
        <taxon>Vagococcus</taxon>
    </lineage>
</organism>
<dbReference type="PANTHER" id="PTHR11662">
    <property type="entry name" value="SOLUTE CARRIER FAMILY 17"/>
    <property type="match status" value="1"/>
</dbReference>
<feature type="transmembrane region" description="Helical" evidence="6">
    <location>
        <begin position="347"/>
        <end position="369"/>
    </location>
</feature>
<name>A0A1J0A5L9_9ENTE</name>
<evidence type="ECO:0000259" key="7">
    <source>
        <dbReference type="PROSITE" id="PS50850"/>
    </source>
</evidence>
<protein>
    <submittedName>
        <fullName evidence="8">MFS transporter</fullName>
    </submittedName>
</protein>
<accession>A0A1J0A5L9</accession>
<feature type="transmembrane region" description="Helical" evidence="6">
    <location>
        <begin position="375"/>
        <end position="396"/>
    </location>
</feature>
<keyword evidence="5 6" id="KW-0472">Membrane</keyword>
<feature type="transmembrane region" description="Helical" evidence="6">
    <location>
        <begin position="169"/>
        <end position="190"/>
    </location>
</feature>
<feature type="transmembrane region" description="Helical" evidence="6">
    <location>
        <begin position="256"/>
        <end position="275"/>
    </location>
</feature>
<dbReference type="Pfam" id="PF07690">
    <property type="entry name" value="MFS_1"/>
    <property type="match status" value="1"/>
</dbReference>
<reference evidence="8 9" key="1">
    <citation type="submission" date="2016-09" db="EMBL/GenBank/DDBJ databases">
        <title>Vagococcus teuberi sp. nov., isolated from the Malian artisanal sour milk fene.</title>
        <authorList>
            <person name="Wullschleger S."/>
            <person name="Seifert C."/>
            <person name="Baumgartner S."/>
            <person name="Lacroix C."/>
            <person name="Bonfoh B."/>
            <person name="Stevens M.J."/>
            <person name="Meile L."/>
        </authorList>
    </citation>
    <scope>NUCLEOTIDE SEQUENCE [LARGE SCALE GENOMIC DNA]</scope>
    <source>
        <strain evidence="8 9">DSM 21459</strain>
    </source>
</reference>
<evidence type="ECO:0000256" key="5">
    <source>
        <dbReference type="ARBA" id="ARBA00023136"/>
    </source>
</evidence>
<evidence type="ECO:0000256" key="3">
    <source>
        <dbReference type="ARBA" id="ARBA00022692"/>
    </source>
</evidence>
<dbReference type="AlphaFoldDB" id="A0A1J0A5L9"/>
<dbReference type="InterPro" id="IPR036259">
    <property type="entry name" value="MFS_trans_sf"/>
</dbReference>
<evidence type="ECO:0000313" key="8">
    <source>
        <dbReference type="EMBL" id="APB31210.1"/>
    </source>
</evidence>
<dbReference type="Gene3D" id="1.20.1250.20">
    <property type="entry name" value="MFS general substrate transporter like domains"/>
    <property type="match status" value="2"/>
</dbReference>
<dbReference type="EMBL" id="CP017267">
    <property type="protein sequence ID" value="APB31210.1"/>
    <property type="molecule type" value="Genomic_DNA"/>
</dbReference>